<organism evidence="1 2">
    <name type="scientific">Zizania palustris</name>
    <name type="common">Northern wild rice</name>
    <dbReference type="NCBI Taxonomy" id="103762"/>
    <lineage>
        <taxon>Eukaryota</taxon>
        <taxon>Viridiplantae</taxon>
        <taxon>Streptophyta</taxon>
        <taxon>Embryophyta</taxon>
        <taxon>Tracheophyta</taxon>
        <taxon>Spermatophyta</taxon>
        <taxon>Magnoliopsida</taxon>
        <taxon>Liliopsida</taxon>
        <taxon>Poales</taxon>
        <taxon>Poaceae</taxon>
        <taxon>BOP clade</taxon>
        <taxon>Oryzoideae</taxon>
        <taxon>Oryzeae</taxon>
        <taxon>Zizaniinae</taxon>
        <taxon>Zizania</taxon>
    </lineage>
</organism>
<protein>
    <submittedName>
        <fullName evidence="1">Uncharacterized protein</fullName>
    </submittedName>
</protein>
<reference evidence="1" key="2">
    <citation type="submission" date="2021-02" db="EMBL/GenBank/DDBJ databases">
        <authorList>
            <person name="Kimball J.A."/>
            <person name="Haas M.W."/>
            <person name="Macchietto M."/>
            <person name="Kono T."/>
            <person name="Duquette J."/>
            <person name="Shao M."/>
        </authorList>
    </citation>
    <scope>NUCLEOTIDE SEQUENCE</scope>
    <source>
        <tissue evidence="1">Fresh leaf tissue</tissue>
    </source>
</reference>
<keyword evidence="2" id="KW-1185">Reference proteome</keyword>
<name>A0A8J6BFH2_ZIZPA</name>
<dbReference type="Proteomes" id="UP000729402">
    <property type="component" value="Unassembled WGS sequence"/>
</dbReference>
<sequence>MSPRRSRASARSPACARVREEESIVYMPDVASSHCNTMIDSNLSAGGVKVSGAMAEWASSDWKSRT</sequence>
<evidence type="ECO:0000313" key="1">
    <source>
        <dbReference type="EMBL" id="KAG8086249.1"/>
    </source>
</evidence>
<accession>A0A8J6BFH2</accession>
<dbReference type="AlphaFoldDB" id="A0A8J6BFH2"/>
<evidence type="ECO:0000313" key="2">
    <source>
        <dbReference type="Proteomes" id="UP000729402"/>
    </source>
</evidence>
<gene>
    <name evidence="1" type="ORF">GUJ93_ZPchr0010g10961</name>
</gene>
<dbReference type="EMBL" id="JAAALK010000082">
    <property type="protein sequence ID" value="KAG8086249.1"/>
    <property type="molecule type" value="Genomic_DNA"/>
</dbReference>
<comment type="caution">
    <text evidence="1">The sequence shown here is derived from an EMBL/GenBank/DDBJ whole genome shotgun (WGS) entry which is preliminary data.</text>
</comment>
<reference evidence="1" key="1">
    <citation type="journal article" date="2021" name="bioRxiv">
        <title>Whole Genome Assembly and Annotation of Northern Wild Rice, Zizania palustris L., Supports a Whole Genome Duplication in the Zizania Genus.</title>
        <authorList>
            <person name="Haas M."/>
            <person name="Kono T."/>
            <person name="Macchietto M."/>
            <person name="Millas R."/>
            <person name="McGilp L."/>
            <person name="Shao M."/>
            <person name="Duquette J."/>
            <person name="Hirsch C.N."/>
            <person name="Kimball J."/>
        </authorList>
    </citation>
    <scope>NUCLEOTIDE SEQUENCE</scope>
    <source>
        <tissue evidence="1">Fresh leaf tissue</tissue>
    </source>
</reference>
<proteinExistence type="predicted"/>